<keyword evidence="21" id="KW-0175">Coiled coil</keyword>
<dbReference type="GO" id="GO:0005730">
    <property type="term" value="C:nucleolus"/>
    <property type="evidence" value="ECO:0007669"/>
    <property type="project" value="UniProtKB-SubCell"/>
</dbReference>
<evidence type="ECO:0000256" key="5">
    <source>
        <dbReference type="ARBA" id="ARBA00013246"/>
    </source>
</evidence>
<feature type="compositionally biased region" description="Basic and acidic residues" evidence="32">
    <location>
        <begin position="395"/>
        <end position="420"/>
    </location>
</feature>
<evidence type="ECO:0000256" key="17">
    <source>
        <dbReference type="ARBA" id="ARBA00022964"/>
    </source>
</evidence>
<keyword evidence="8" id="KW-0597">Phosphoprotein</keyword>
<dbReference type="GeneTree" id="ENSGT00940000154717"/>
<proteinExistence type="inferred from homology"/>
<keyword evidence="14" id="KW-0862">Zinc</keyword>
<dbReference type="Gene3D" id="3.30.40.10">
    <property type="entry name" value="Zinc/RING finger domain, C3HC4 (zinc finger)"/>
    <property type="match status" value="1"/>
</dbReference>
<evidence type="ECO:0000259" key="34">
    <source>
        <dbReference type="PROSITE" id="PS51058"/>
    </source>
</evidence>
<dbReference type="InterPro" id="IPR050690">
    <property type="entry name" value="JHDM1_Histone_Demethylase"/>
</dbReference>
<feature type="chain" id="PRO_5034051329" description="Lysine-specific demethylase 2B" evidence="33">
    <location>
        <begin position="20"/>
        <end position="1129"/>
    </location>
</feature>
<dbReference type="InterPro" id="IPR006553">
    <property type="entry name" value="Leu-rich_rpt_Cys-con_subtyp"/>
</dbReference>
<feature type="signal peptide" evidence="33">
    <location>
        <begin position="1"/>
        <end position="19"/>
    </location>
</feature>
<dbReference type="InterPro" id="IPR041070">
    <property type="entry name" value="JHD"/>
</dbReference>
<name>A0A8C7XZY5_9TELE</name>
<evidence type="ECO:0000256" key="30">
    <source>
        <dbReference type="ARBA" id="ARBA00083658"/>
    </source>
</evidence>
<keyword evidence="20" id="KW-0805">Transcription regulation</keyword>
<feature type="compositionally biased region" description="Basic residues" evidence="32">
    <location>
        <begin position="540"/>
        <end position="550"/>
    </location>
</feature>
<evidence type="ECO:0000256" key="18">
    <source>
        <dbReference type="ARBA" id="ARBA00023002"/>
    </source>
</evidence>
<dbReference type="Pfam" id="PF25372">
    <property type="entry name" value="DUF7885"/>
    <property type="match status" value="1"/>
</dbReference>
<evidence type="ECO:0000256" key="28">
    <source>
        <dbReference type="ARBA" id="ARBA00080420"/>
    </source>
</evidence>
<comment type="similarity">
    <text evidence="4">Belongs to the JHDM1 histone demethylase family.</text>
</comment>
<comment type="subcellular location">
    <subcellularLocation>
        <location evidence="2">Chromosome</location>
    </subcellularLocation>
    <subcellularLocation>
        <location evidence="3">Nucleus</location>
        <location evidence="3">Nucleolus</location>
    </subcellularLocation>
</comment>
<evidence type="ECO:0000256" key="21">
    <source>
        <dbReference type="ARBA" id="ARBA00023054"/>
    </source>
</evidence>
<dbReference type="CDD" id="cd15644">
    <property type="entry name" value="PHD_KDM2B"/>
    <property type="match status" value="1"/>
</dbReference>
<evidence type="ECO:0000256" key="11">
    <source>
        <dbReference type="ARBA" id="ARBA00022730"/>
    </source>
</evidence>
<evidence type="ECO:0000256" key="32">
    <source>
        <dbReference type="SAM" id="MobiDB-lite"/>
    </source>
</evidence>
<keyword evidence="13 31" id="KW-0863">Zinc-finger</keyword>
<dbReference type="Ensembl" id="ENSOSIT00000021508.1">
    <property type="protein sequence ID" value="ENSOSIP00000020369.1"/>
    <property type="gene ID" value="ENSOSIG00000008447.1"/>
</dbReference>
<dbReference type="EC" id="1.14.11.27" evidence="5"/>
<dbReference type="FunFam" id="2.60.120.650:FF:000005">
    <property type="entry name" value="lysine-specific demethylase 2A isoform X1"/>
    <property type="match status" value="1"/>
</dbReference>
<keyword evidence="17" id="KW-0223">Dioxygenase</keyword>
<dbReference type="AlphaFoldDB" id="A0A8C7XZY5"/>
<evidence type="ECO:0000256" key="26">
    <source>
        <dbReference type="ARBA" id="ARBA00069294"/>
    </source>
</evidence>
<evidence type="ECO:0000313" key="37">
    <source>
        <dbReference type="Proteomes" id="UP000694383"/>
    </source>
</evidence>
<evidence type="ECO:0000256" key="20">
    <source>
        <dbReference type="ARBA" id="ARBA00023015"/>
    </source>
</evidence>
<dbReference type="PROSITE" id="PS51058">
    <property type="entry name" value="ZF_CXXC"/>
    <property type="match status" value="1"/>
</dbReference>
<dbReference type="InterPro" id="IPR032675">
    <property type="entry name" value="LRR_dom_sf"/>
</dbReference>
<keyword evidence="9" id="KW-0433">Leucine-rich repeat</keyword>
<evidence type="ECO:0000256" key="16">
    <source>
        <dbReference type="ARBA" id="ARBA00022884"/>
    </source>
</evidence>
<keyword evidence="37" id="KW-1185">Reference proteome</keyword>
<dbReference type="InterPro" id="IPR011011">
    <property type="entry name" value="Znf_FYVE_PHD"/>
</dbReference>
<dbReference type="CDD" id="cd21785">
    <property type="entry name" value="CTD_KDM2B"/>
    <property type="match status" value="1"/>
</dbReference>
<dbReference type="Pfam" id="PF16866">
    <property type="entry name" value="PHD_4"/>
    <property type="match status" value="1"/>
</dbReference>
<evidence type="ECO:0000256" key="27">
    <source>
        <dbReference type="ARBA" id="ARBA00076087"/>
    </source>
</evidence>
<keyword evidence="16" id="KW-0694">RNA-binding</keyword>
<dbReference type="Proteomes" id="UP000694383">
    <property type="component" value="Unplaced"/>
</dbReference>
<evidence type="ECO:0000256" key="4">
    <source>
        <dbReference type="ARBA" id="ARBA00008037"/>
    </source>
</evidence>
<feature type="region of interest" description="Disordered" evidence="32">
    <location>
        <begin position="720"/>
        <end position="780"/>
    </location>
</feature>
<evidence type="ECO:0000256" key="13">
    <source>
        <dbReference type="ARBA" id="ARBA00022771"/>
    </source>
</evidence>
<dbReference type="Pfam" id="PF02008">
    <property type="entry name" value="zf-CXXC"/>
    <property type="match status" value="1"/>
</dbReference>
<keyword evidence="24" id="KW-0539">Nucleus</keyword>
<evidence type="ECO:0000256" key="19">
    <source>
        <dbReference type="ARBA" id="ARBA00023004"/>
    </source>
</evidence>
<dbReference type="InterPro" id="IPR003347">
    <property type="entry name" value="JmjC_dom"/>
</dbReference>
<feature type="domain" description="JmjC" evidence="35">
    <location>
        <begin position="186"/>
        <end position="354"/>
    </location>
</feature>
<reference evidence="36" key="1">
    <citation type="submission" date="2025-08" db="UniProtKB">
        <authorList>
            <consortium name="Ensembl"/>
        </authorList>
    </citation>
    <scope>IDENTIFICATION</scope>
</reference>
<dbReference type="FunFam" id="3.80.10.10:FF:000011">
    <property type="entry name" value="Lysine-specific demethylase 2B isoform X1"/>
    <property type="match status" value="1"/>
</dbReference>
<dbReference type="Pfam" id="PF12937">
    <property type="entry name" value="F-box-like"/>
    <property type="match status" value="1"/>
</dbReference>
<evidence type="ECO:0000256" key="2">
    <source>
        <dbReference type="ARBA" id="ARBA00004286"/>
    </source>
</evidence>
<evidence type="ECO:0000256" key="10">
    <source>
        <dbReference type="ARBA" id="ARBA00022723"/>
    </source>
</evidence>
<evidence type="ECO:0000256" key="31">
    <source>
        <dbReference type="PROSITE-ProRule" id="PRU00509"/>
    </source>
</evidence>
<keyword evidence="18" id="KW-0560">Oxidoreductase</keyword>
<feature type="compositionally biased region" description="Basic and acidic residues" evidence="32">
    <location>
        <begin position="761"/>
        <end position="771"/>
    </location>
</feature>
<evidence type="ECO:0000256" key="23">
    <source>
        <dbReference type="ARBA" id="ARBA00023163"/>
    </source>
</evidence>
<dbReference type="SUPFAM" id="SSF51197">
    <property type="entry name" value="Clavaminate synthase-like"/>
    <property type="match status" value="1"/>
</dbReference>
<dbReference type="Gene3D" id="2.60.120.650">
    <property type="entry name" value="Cupin"/>
    <property type="match status" value="1"/>
</dbReference>
<sequence length="1129" mass="128372">HGSLVLNLLRVLSAPVTLPTREDACLDLSGVTANKQTSEDDGADRRNVRRRSICRRMYDENEDFSDVEEIENVRGFSVEEKLASDRYSADFVHLMEGKDFTYEYVQKEALRTPLIFKEKAELGIRMPDPEFTVSEIKGLVGSRRSVDVMDVSTQKGSEMSMAQFVRYYETPEEERDKLFNVISLEFSHTKLENLIKRPTVVDQVDWVDNMWPPDLKQSQTEATNIISEMKYPKVQRYCLMSVKGCYTDFHIDFGGTSVWYHVFKGQKVFWLVPPTPYNLALYEDWVLSGKQSDVFLGDRADGCQRVELRQGYTFFIPSGWIHAVYTPMDALVFGGNILHSFNIPMQLTIHEIENRTKVHAKFRFPFYYEICWYVVERYFHCLTKRSYLSQDLHRENDTNEDSCGLHERDEPGEKLERAAEEEPCSPDTGKGPLLRAALSVDSEDSCNPSSVCLDMPKTPSDSTASELQSKWTHLTQFELIGLRTLVEKLESLPENKKCIPVGIENPQGLLEDMKVVLKEHTDDDPKLAITGAPVVFWPKKTPRPPNRLKPKMAASPASAVKLSASRGTSGARRRRTRCRKCEACLRTECGECHFCKDMKKFGGPGRMKQSCIMRQCIAPVLPHTAVCLICGEAGKEDTVEDEEEKFNLMLMECSICNEIVHPHCLKDSNGLVNDELPNCWECPKYDVEQEEIVKKRDSTLEDKSKVLLSPLFRACTATDGDHLSLNSPRAGPSGESGDAPEKSPAQLKARLSNQNHRPVKPKTETEADNQKPRWPLNNGSSDLGDWLRHRGLEANGTPHGYSPLSWNRTAPITAICHRPLPRRSPPKCIQMERHVIRPPPISPPPDRLPLNDGEAHVMRREMWMTVFGHLTHRDLCVCMCVCRTWNRWCCDKRLWKLINLNRCKSITPLMLSGIIRRQPVALDLSWTNISKKQLSWLINRLPGLRVLLLSGCSWVAVSALCTSSCPLLRTLDVQWVEGLKDAQMRDLLSSPTDNRPGQLDNRSKLRNVEDLRLAGLDITDTSLRLIIRHMPLLSKLDLSYCNHVTDQSVNILTAAGTTTRDSLTDINLSVCNRVTDLSLTYFKRCGSICHIDLRYCKQVTKEGCDQFIAEMSVSVQFELKEEKLLQKIS</sequence>
<dbReference type="Pfam" id="PF17811">
    <property type="entry name" value="JHD"/>
    <property type="match status" value="1"/>
</dbReference>
<protein>
    <recommendedName>
        <fullName evidence="26">Lysine-specific demethylase 2B</fullName>
        <ecNumber evidence="5">1.14.11.27</ecNumber>
    </recommendedName>
    <alternativeName>
        <fullName evidence="28">F-box and leucine-rich repeat protein 10</fullName>
    </alternativeName>
    <alternativeName>
        <fullName evidence="30">F-box/LRR-repeat protein 10</fullName>
    </alternativeName>
    <alternativeName>
        <fullName evidence="27">JmjC domain-containing histone demethylation protein 1B</fullName>
    </alternativeName>
    <alternativeName>
        <fullName evidence="29">[Histone-H3]-lysine-36 demethylase 1B</fullName>
    </alternativeName>
</protein>
<evidence type="ECO:0000256" key="33">
    <source>
        <dbReference type="SAM" id="SignalP"/>
    </source>
</evidence>
<dbReference type="InterPro" id="IPR001810">
    <property type="entry name" value="F-box_dom"/>
</dbReference>
<dbReference type="GO" id="GO:0005694">
    <property type="term" value="C:chromosome"/>
    <property type="evidence" value="ECO:0007669"/>
    <property type="project" value="UniProtKB-SubCell"/>
</dbReference>
<dbReference type="InterPro" id="IPR019787">
    <property type="entry name" value="Znf_PHD-finger"/>
</dbReference>
<evidence type="ECO:0000259" key="35">
    <source>
        <dbReference type="PROSITE" id="PS51184"/>
    </source>
</evidence>
<dbReference type="SUPFAM" id="SSF57903">
    <property type="entry name" value="FYVE/PHD zinc finger"/>
    <property type="match status" value="1"/>
</dbReference>
<evidence type="ECO:0000256" key="24">
    <source>
        <dbReference type="ARBA" id="ARBA00023242"/>
    </source>
</evidence>
<dbReference type="InterPro" id="IPR013083">
    <property type="entry name" value="Znf_RING/FYVE/PHD"/>
</dbReference>
<dbReference type="Gene3D" id="3.80.10.10">
    <property type="entry name" value="Ribonuclease Inhibitor"/>
    <property type="match status" value="1"/>
</dbReference>
<dbReference type="SMART" id="SM00558">
    <property type="entry name" value="JmjC"/>
    <property type="match status" value="1"/>
</dbReference>
<keyword evidence="7" id="KW-0678">Repressor</keyword>
<dbReference type="GO" id="GO:0003677">
    <property type="term" value="F:DNA binding"/>
    <property type="evidence" value="ECO:0007669"/>
    <property type="project" value="UniProtKB-KW"/>
</dbReference>
<dbReference type="GO" id="GO:0140680">
    <property type="term" value="F:histone H3K36me/H3K36me2 demethylase activity"/>
    <property type="evidence" value="ECO:0007669"/>
    <property type="project" value="UniProtKB-EC"/>
</dbReference>
<dbReference type="GO" id="GO:0008270">
    <property type="term" value="F:zinc ion binding"/>
    <property type="evidence" value="ECO:0007669"/>
    <property type="project" value="UniProtKB-KW"/>
</dbReference>
<keyword evidence="10" id="KW-0479">Metal-binding</keyword>
<comment type="cofactor">
    <cofactor evidence="1">
        <name>Fe(2+)</name>
        <dbReference type="ChEBI" id="CHEBI:29033"/>
    </cofactor>
</comment>
<dbReference type="InterPro" id="IPR002857">
    <property type="entry name" value="Znf_CXXC"/>
</dbReference>
<evidence type="ECO:0000256" key="12">
    <source>
        <dbReference type="ARBA" id="ARBA00022737"/>
    </source>
</evidence>
<dbReference type="SUPFAM" id="SSF52047">
    <property type="entry name" value="RNI-like"/>
    <property type="match status" value="1"/>
</dbReference>
<keyword evidence="12" id="KW-0677">Repeat</keyword>
<evidence type="ECO:0000256" key="9">
    <source>
        <dbReference type="ARBA" id="ARBA00022614"/>
    </source>
</evidence>
<keyword evidence="19" id="KW-0408">Iron</keyword>
<keyword evidence="23" id="KW-0804">Transcription</keyword>
<dbReference type="PROSITE" id="PS51184">
    <property type="entry name" value="JMJC"/>
    <property type="match status" value="1"/>
</dbReference>
<organism evidence="36 37">
    <name type="scientific">Oryzias sinensis</name>
    <name type="common">Chinese medaka</name>
    <dbReference type="NCBI Taxonomy" id="183150"/>
    <lineage>
        <taxon>Eukaryota</taxon>
        <taxon>Metazoa</taxon>
        <taxon>Chordata</taxon>
        <taxon>Craniata</taxon>
        <taxon>Vertebrata</taxon>
        <taxon>Euteleostomi</taxon>
        <taxon>Actinopterygii</taxon>
        <taxon>Neopterygii</taxon>
        <taxon>Teleostei</taxon>
        <taxon>Neoteleostei</taxon>
        <taxon>Acanthomorphata</taxon>
        <taxon>Ovalentaria</taxon>
        <taxon>Atherinomorphae</taxon>
        <taxon>Beloniformes</taxon>
        <taxon>Adrianichthyidae</taxon>
        <taxon>Oryziinae</taxon>
        <taxon>Oryzias</taxon>
    </lineage>
</organism>
<evidence type="ECO:0000256" key="15">
    <source>
        <dbReference type="ARBA" id="ARBA00022853"/>
    </source>
</evidence>
<evidence type="ECO:0000256" key="7">
    <source>
        <dbReference type="ARBA" id="ARBA00022491"/>
    </source>
</evidence>
<evidence type="ECO:0000313" key="36">
    <source>
        <dbReference type="Ensembl" id="ENSOSIP00000020369.1"/>
    </source>
</evidence>
<keyword evidence="11" id="KW-0699">rRNA-binding</keyword>
<dbReference type="PANTHER" id="PTHR23123">
    <property type="entry name" value="PHD/F-BOX CONTAINING PROTEIN"/>
    <property type="match status" value="1"/>
</dbReference>
<dbReference type="InterPro" id="IPR057207">
    <property type="entry name" value="FBXL15_LRR"/>
</dbReference>
<keyword evidence="6" id="KW-0158">Chromosome</keyword>
<reference evidence="36" key="2">
    <citation type="submission" date="2025-09" db="UniProtKB">
        <authorList>
            <consortium name="Ensembl"/>
        </authorList>
    </citation>
    <scope>IDENTIFICATION</scope>
</reference>
<dbReference type="FunFam" id="3.30.40.10:FF:000020">
    <property type="entry name" value="lysine-specific demethylase 2B isoform X1"/>
    <property type="match status" value="1"/>
</dbReference>
<evidence type="ECO:0000256" key="14">
    <source>
        <dbReference type="ARBA" id="ARBA00022833"/>
    </source>
</evidence>
<keyword evidence="15" id="KW-0156">Chromatin regulator</keyword>
<evidence type="ECO:0000256" key="22">
    <source>
        <dbReference type="ARBA" id="ARBA00023125"/>
    </source>
</evidence>
<dbReference type="CDD" id="cd22180">
    <property type="entry name" value="F-box_FBXL10"/>
    <property type="match status" value="1"/>
</dbReference>
<evidence type="ECO:0000256" key="3">
    <source>
        <dbReference type="ARBA" id="ARBA00004604"/>
    </source>
</evidence>
<comment type="catalytic activity">
    <reaction evidence="25">
        <text>N(6),N(6)-dimethyl-L-lysyl(36)-[histone H3] + 2 2-oxoglutarate + 2 O2 = L-lysyl(36)-[histone H3] + 2 formaldehyde + 2 succinate + 2 CO2</text>
        <dbReference type="Rhea" id="RHEA:42032"/>
        <dbReference type="Rhea" id="RHEA-COMP:9785"/>
        <dbReference type="Rhea" id="RHEA-COMP:9787"/>
        <dbReference type="ChEBI" id="CHEBI:15379"/>
        <dbReference type="ChEBI" id="CHEBI:16526"/>
        <dbReference type="ChEBI" id="CHEBI:16810"/>
        <dbReference type="ChEBI" id="CHEBI:16842"/>
        <dbReference type="ChEBI" id="CHEBI:29969"/>
        <dbReference type="ChEBI" id="CHEBI:30031"/>
        <dbReference type="ChEBI" id="CHEBI:61976"/>
        <dbReference type="EC" id="1.14.11.27"/>
    </reaction>
</comment>
<keyword evidence="22" id="KW-0238">DNA-binding</keyword>
<evidence type="ECO:0000256" key="8">
    <source>
        <dbReference type="ARBA" id="ARBA00022553"/>
    </source>
</evidence>
<accession>A0A8C7XZY5</accession>
<dbReference type="Gene3D" id="1.20.58.1360">
    <property type="match status" value="1"/>
</dbReference>
<keyword evidence="33" id="KW-0732">Signal</keyword>
<evidence type="ECO:0000256" key="29">
    <source>
        <dbReference type="ARBA" id="ARBA00081566"/>
    </source>
</evidence>
<dbReference type="GO" id="GO:0019843">
    <property type="term" value="F:rRNA binding"/>
    <property type="evidence" value="ECO:0007669"/>
    <property type="project" value="UniProtKB-KW"/>
</dbReference>
<evidence type="ECO:0000256" key="25">
    <source>
        <dbReference type="ARBA" id="ARBA00047915"/>
    </source>
</evidence>
<evidence type="ECO:0000256" key="1">
    <source>
        <dbReference type="ARBA" id="ARBA00001954"/>
    </source>
</evidence>
<evidence type="ECO:0000256" key="6">
    <source>
        <dbReference type="ARBA" id="ARBA00022454"/>
    </source>
</evidence>
<feature type="region of interest" description="Disordered" evidence="32">
    <location>
        <begin position="540"/>
        <end position="568"/>
    </location>
</feature>
<feature type="domain" description="CXXC-type" evidence="34">
    <location>
        <begin position="571"/>
        <end position="617"/>
    </location>
</feature>
<dbReference type="SMART" id="SM00367">
    <property type="entry name" value="LRR_CC"/>
    <property type="match status" value="3"/>
</dbReference>
<feature type="region of interest" description="Disordered" evidence="32">
    <location>
        <begin position="395"/>
        <end position="431"/>
    </location>
</feature>